<feature type="chain" id="PRO_5030956574" evidence="4">
    <location>
        <begin position="22"/>
        <end position="1016"/>
    </location>
</feature>
<keyword evidence="7" id="KW-1185">Reference proteome</keyword>
<dbReference type="GO" id="GO:0009279">
    <property type="term" value="C:cell outer membrane"/>
    <property type="evidence" value="ECO:0007669"/>
    <property type="project" value="UniProtKB-SubCell"/>
</dbReference>
<dbReference type="InterPro" id="IPR037066">
    <property type="entry name" value="Plug_dom_sf"/>
</dbReference>
<dbReference type="EMBL" id="JABFCX010000002">
    <property type="protein sequence ID" value="NNU15959.1"/>
    <property type="molecule type" value="Genomic_DNA"/>
</dbReference>
<protein>
    <submittedName>
        <fullName evidence="6">TonB-dependent receptor</fullName>
    </submittedName>
</protein>
<evidence type="ECO:0000313" key="7">
    <source>
        <dbReference type="Proteomes" id="UP000536835"/>
    </source>
</evidence>
<evidence type="ECO:0000256" key="3">
    <source>
        <dbReference type="ARBA" id="ARBA00023237"/>
    </source>
</evidence>
<sequence>MRRLTISLAALAAGLAGTALASSTVYEVPAREAVQTLADEAGLVVIYDPRRLDRAGMVAIDPARNPRRALQDVVQSLGMELERVGRGTFAIRTEGPKKPVVVASLDPSLQLVDTIVVTGAPIATRFAQEGAVTVVEGEELRLLNDTDISDAIFDLPQTLASFTSANTALFGATAGLNLADLRGLGPDRTQVLVNGRRRTPVSGGNGTVFAVDLTGIPTALLDRIEILDSNQSVAVGPDAAAGSINIVLRQAAEGLEVGARGSVSEEGDGELYSLYTVYGGQFRGERGSFVLGLEGTIADGLVGRDRALTSEPYGFAVDGLLSETGTGELLPGFGGSALTPEGRLRFAVLDDGSIVQASSLTNALIVSGDGRSLEPFVGSRDQLYNWSAGQSTLLPNERLLGYGKLDYELSDSAALFTELHLGANRTETRLSPVGAVSFSAGPDATGSGLVIDLESSLVPEAIRANFEGLGVSSIVLDKRLTALGPRISETDRLTLDAALGVDVQPTDSLSLSFQLRQGLTQTGFRQKNIADRRALEATLSPNLCAVTAGCVVARPFDADGFAGTENFIRAGTERTKYNVAETELLADAFQRIGTPIGRDIELRAQGSVRWDSVSTHTDRTAIDRLIGVFDGTRFEGHERLGQLALRAVIPLNGEESVLGPFNLHLGARAIHSEEADWTGAGEAGFSWNPRSWVDVRAMATAAGRPPNLSEVFARQPDEVSYARDPCAGLLPADQRTVAVNCRQTLPNGVDPAPVLGAGFLETPLLDLRGGEPEHTVSYRGDIIIKPHDLLGWENDRLQLRASYTDHLLRRGRRFATATGLCLASKGLEHPTCGVDPSGASYILREDETGRLLRDAYVLENDQRLQWRGFDFESRYVKSLDGRFGVERLWASGLHTWLLEARLDSALEEGQVNAPRHETLAAAGIQWDRQEIAVQLRRRGRVRTTTLDLPQSEIDAITTLDLAYRHEIGDRVRISASISNLTDDTPGIVGFTRGRNIYAEHYDIVGRSFGFGIEFGY</sequence>
<proteinExistence type="predicted"/>
<reference evidence="6 7" key="1">
    <citation type="submission" date="2020-05" db="EMBL/GenBank/DDBJ databases">
        <title>Parvularcula mediterraneae sp. nov., isolated from polypropylene straw from shallow seawater of the seashore of Laganas in Zakynthos island, Greece.</title>
        <authorList>
            <person name="Szabo I."/>
            <person name="Al-Omari J."/>
            <person name="Rado J."/>
            <person name="Szerdahelyi G.S."/>
        </authorList>
    </citation>
    <scope>NUCLEOTIDE SEQUENCE [LARGE SCALE GENOMIC DNA]</scope>
    <source>
        <strain evidence="6 7">ZS-1/3</strain>
    </source>
</reference>
<dbReference type="PROSITE" id="PS00430">
    <property type="entry name" value="TONB_DEPENDENT_REC_1"/>
    <property type="match status" value="1"/>
</dbReference>
<evidence type="ECO:0000256" key="2">
    <source>
        <dbReference type="ARBA" id="ARBA00023136"/>
    </source>
</evidence>
<keyword evidence="4" id="KW-0732">Signal</keyword>
<dbReference type="PANTHER" id="PTHR47234">
    <property type="match status" value="1"/>
</dbReference>
<dbReference type="InterPro" id="IPR036942">
    <property type="entry name" value="Beta-barrel_TonB_sf"/>
</dbReference>
<evidence type="ECO:0000259" key="5">
    <source>
        <dbReference type="Pfam" id="PF07715"/>
    </source>
</evidence>
<keyword evidence="2" id="KW-0472">Membrane</keyword>
<dbReference type="PANTHER" id="PTHR47234:SF1">
    <property type="entry name" value="TONB-DEPENDENT RECEPTOR"/>
    <property type="match status" value="1"/>
</dbReference>
<dbReference type="SUPFAM" id="SSF56935">
    <property type="entry name" value="Porins"/>
    <property type="match status" value="1"/>
</dbReference>
<dbReference type="InterPro" id="IPR012910">
    <property type="entry name" value="Plug_dom"/>
</dbReference>
<keyword evidence="6" id="KW-0675">Receptor</keyword>
<comment type="subcellular location">
    <subcellularLocation>
        <location evidence="1">Cell outer membrane</location>
    </subcellularLocation>
</comment>
<dbReference type="AlphaFoldDB" id="A0A7Y3RKW2"/>
<dbReference type="Proteomes" id="UP000536835">
    <property type="component" value="Unassembled WGS sequence"/>
</dbReference>
<keyword evidence="3" id="KW-0998">Cell outer membrane</keyword>
<dbReference type="Gene3D" id="2.40.170.20">
    <property type="entry name" value="TonB-dependent receptor, beta-barrel domain"/>
    <property type="match status" value="1"/>
</dbReference>
<feature type="domain" description="TonB-dependent receptor plug" evidence="5">
    <location>
        <begin position="129"/>
        <end position="242"/>
    </location>
</feature>
<evidence type="ECO:0000256" key="1">
    <source>
        <dbReference type="ARBA" id="ARBA00004442"/>
    </source>
</evidence>
<name>A0A7Y3RKW2_9PROT</name>
<dbReference type="RefSeq" id="WP_173197814.1">
    <property type="nucleotide sequence ID" value="NZ_JABFCX010000002.1"/>
</dbReference>
<evidence type="ECO:0000256" key="4">
    <source>
        <dbReference type="SAM" id="SignalP"/>
    </source>
</evidence>
<accession>A0A7Y3RKW2</accession>
<comment type="caution">
    <text evidence="6">The sequence shown here is derived from an EMBL/GenBank/DDBJ whole genome shotgun (WGS) entry which is preliminary data.</text>
</comment>
<dbReference type="InterPro" id="IPR010916">
    <property type="entry name" value="TonB_box_CS"/>
</dbReference>
<organism evidence="6 7">
    <name type="scientific">Parvularcula mediterranea</name>
    <dbReference type="NCBI Taxonomy" id="2732508"/>
    <lineage>
        <taxon>Bacteria</taxon>
        <taxon>Pseudomonadati</taxon>
        <taxon>Pseudomonadota</taxon>
        <taxon>Alphaproteobacteria</taxon>
        <taxon>Parvularculales</taxon>
        <taxon>Parvularculaceae</taxon>
        <taxon>Parvularcula</taxon>
    </lineage>
</organism>
<feature type="signal peptide" evidence="4">
    <location>
        <begin position="1"/>
        <end position="21"/>
    </location>
</feature>
<dbReference type="Pfam" id="PF07715">
    <property type="entry name" value="Plug"/>
    <property type="match status" value="1"/>
</dbReference>
<dbReference type="Gene3D" id="2.170.130.10">
    <property type="entry name" value="TonB-dependent receptor, plug domain"/>
    <property type="match status" value="1"/>
</dbReference>
<dbReference type="Gene3D" id="3.55.50.30">
    <property type="match status" value="1"/>
</dbReference>
<evidence type="ECO:0000313" key="6">
    <source>
        <dbReference type="EMBL" id="NNU15959.1"/>
    </source>
</evidence>
<gene>
    <name evidence="6" type="ORF">HK107_06440</name>
</gene>